<dbReference type="EMBL" id="JACIIJ010000001">
    <property type="protein sequence ID" value="MBB6219393.1"/>
    <property type="molecule type" value="Genomic_DNA"/>
</dbReference>
<evidence type="ECO:0000313" key="1">
    <source>
        <dbReference type="EMBL" id="MBB6219393.1"/>
    </source>
</evidence>
<sequence>MMDKISVYSNTQSTVHSWLTKIPNRTFCALDKAIEYAGEHAGELRALEVFVHVDDHRYDIISGDELATLITKVCQRH</sequence>
<dbReference type="AlphaFoldDB" id="A0A7W9ZMJ1"/>
<reference evidence="1 2" key="1">
    <citation type="submission" date="2020-08" db="EMBL/GenBank/DDBJ databases">
        <title>Genomic Encyclopedia of Type Strains, Phase IV (KMG-V): Genome sequencing to study the core and pangenomes of soil and plant-associated prokaryotes.</title>
        <authorList>
            <person name="Whitman W."/>
        </authorList>
    </citation>
    <scope>NUCLEOTIDE SEQUENCE [LARGE SCALE GENOMIC DNA]</scope>
    <source>
        <strain evidence="1 2">SEMIA 4011</strain>
    </source>
</reference>
<name>A0A7W9ZMJ1_RHILE</name>
<accession>A0A7W9ZMJ1</accession>
<protein>
    <submittedName>
        <fullName evidence="1">Uncharacterized protein</fullName>
    </submittedName>
</protein>
<dbReference type="RefSeq" id="WP_246809102.1">
    <property type="nucleotide sequence ID" value="NZ_JACIIJ010000001.1"/>
</dbReference>
<gene>
    <name evidence="1" type="ORF">GGE66_000337</name>
</gene>
<organism evidence="1 2">
    <name type="scientific">Rhizobium leguminosarum</name>
    <dbReference type="NCBI Taxonomy" id="384"/>
    <lineage>
        <taxon>Bacteria</taxon>
        <taxon>Pseudomonadati</taxon>
        <taxon>Pseudomonadota</taxon>
        <taxon>Alphaproteobacteria</taxon>
        <taxon>Hyphomicrobiales</taxon>
        <taxon>Rhizobiaceae</taxon>
        <taxon>Rhizobium/Agrobacterium group</taxon>
        <taxon>Rhizobium</taxon>
    </lineage>
</organism>
<comment type="caution">
    <text evidence="1">The sequence shown here is derived from an EMBL/GenBank/DDBJ whole genome shotgun (WGS) entry which is preliminary data.</text>
</comment>
<proteinExistence type="predicted"/>
<dbReference type="Proteomes" id="UP000517187">
    <property type="component" value="Unassembled WGS sequence"/>
</dbReference>
<evidence type="ECO:0000313" key="2">
    <source>
        <dbReference type="Proteomes" id="UP000517187"/>
    </source>
</evidence>